<feature type="disulfide bond" evidence="9">
    <location>
        <begin position="19"/>
        <end position="83"/>
    </location>
</feature>
<dbReference type="GO" id="GO:0005615">
    <property type="term" value="C:extracellular space"/>
    <property type="evidence" value="ECO:0007669"/>
    <property type="project" value="TreeGrafter"/>
</dbReference>
<evidence type="ECO:0000256" key="4">
    <source>
        <dbReference type="ARBA" id="ARBA00022608"/>
    </source>
</evidence>
<keyword evidence="5" id="KW-0646">Protease inhibitor</keyword>
<dbReference type="GO" id="GO:0051045">
    <property type="term" value="P:negative regulation of membrane protein ectodomain proteolysis"/>
    <property type="evidence" value="ECO:0007669"/>
    <property type="project" value="TreeGrafter"/>
</dbReference>
<keyword evidence="10" id="KW-0732">Signal</keyword>
<evidence type="ECO:0000256" key="9">
    <source>
        <dbReference type="PIRSR" id="PIRSR601820-3"/>
    </source>
</evidence>
<dbReference type="InterPro" id="IPR001820">
    <property type="entry name" value="TIMP"/>
</dbReference>
<evidence type="ECO:0000256" key="3">
    <source>
        <dbReference type="ARBA" id="ARBA00022525"/>
    </source>
</evidence>
<dbReference type="GO" id="GO:0031012">
    <property type="term" value="C:extracellular matrix"/>
    <property type="evidence" value="ECO:0007669"/>
    <property type="project" value="TreeGrafter"/>
</dbReference>
<sequence length="273" mass="31354">MILLILFIGLFAISTTDACGACDTKHPQQHYCDADFAMRLKILDVSRESFIRGSNTVTAEVINSWKKGPAKGTFIFHAPASFCGTNFHVDRTYVVTGTKKFTDDGTKYWSHGSCDFGEDWDDMPAQQKKGFKSYYEDLCDDCDITPTRLASNIKVEDLENDYRDAATYWTPTNCYYNPHKSQAYNQPSNGEVEDCEDQYGLCRLDRRSGECSWQLTAEYEECFKHRDDYVIVSSGEFAITDVAQCDSLPNRKKRRNCRRRLNEQILEEGILRF</sequence>
<dbReference type="GO" id="GO:0046872">
    <property type="term" value="F:metal ion binding"/>
    <property type="evidence" value="ECO:0007669"/>
    <property type="project" value="UniProtKB-KW"/>
</dbReference>
<keyword evidence="8" id="KW-0862">Zinc</keyword>
<dbReference type="EMBL" id="KR002726">
    <property type="protein sequence ID" value="ALD83456.1"/>
    <property type="molecule type" value="mRNA"/>
</dbReference>
<dbReference type="GO" id="GO:0008191">
    <property type="term" value="F:metalloendopeptidase inhibitor activity"/>
    <property type="evidence" value="ECO:0007669"/>
    <property type="project" value="InterPro"/>
</dbReference>
<accession>A0A0M4KLB2</accession>
<evidence type="ECO:0000313" key="12">
    <source>
        <dbReference type="EMBL" id="ALD83456.1"/>
    </source>
</evidence>
<keyword evidence="6 9" id="KW-1015">Disulfide bond</keyword>
<dbReference type="PANTHER" id="PTHR11844">
    <property type="entry name" value="METALLOPROTEASE INHIBITOR"/>
    <property type="match status" value="1"/>
</dbReference>
<feature type="domain" description="NTR" evidence="11">
    <location>
        <begin position="19"/>
        <end position="139"/>
    </location>
</feature>
<feature type="binding site" evidence="8">
    <location>
        <position position="19"/>
    </location>
    <ligand>
        <name>Zn(2+)</name>
        <dbReference type="ChEBI" id="CHEBI:29105"/>
        <note>ligand shared with metalloproteinase partner</note>
    </ligand>
</feature>
<name>A0A0M4KLB2_STIJA</name>
<dbReference type="PANTHER" id="PTHR11844:SF33">
    <property type="entry name" value="TISSUE INHIBITOR OF METALLOPROTEINASE"/>
    <property type="match status" value="1"/>
</dbReference>
<evidence type="ECO:0000259" key="11">
    <source>
        <dbReference type="PROSITE" id="PS50189"/>
    </source>
</evidence>
<evidence type="ECO:0000256" key="2">
    <source>
        <dbReference type="ARBA" id="ARBA00011027"/>
    </source>
</evidence>
<comment type="subcellular location">
    <subcellularLocation>
        <location evidence="1">Secreted</location>
    </subcellularLocation>
</comment>
<dbReference type="InterPro" id="IPR008993">
    <property type="entry name" value="TIMP-like_OB-fold"/>
</dbReference>
<dbReference type="SUPFAM" id="SSF50242">
    <property type="entry name" value="TIMP-like"/>
    <property type="match status" value="1"/>
</dbReference>
<dbReference type="GO" id="GO:0002020">
    <property type="term" value="F:protease binding"/>
    <property type="evidence" value="ECO:0007669"/>
    <property type="project" value="TreeGrafter"/>
</dbReference>
<organism evidence="12">
    <name type="scientific">Stichopus japonicus</name>
    <name type="common">Sea cucumber</name>
    <dbReference type="NCBI Taxonomy" id="307972"/>
    <lineage>
        <taxon>Eukaryota</taxon>
        <taxon>Metazoa</taxon>
        <taxon>Echinodermata</taxon>
        <taxon>Eleutherozoa</taxon>
        <taxon>Echinozoa</taxon>
        <taxon>Holothuroidea</taxon>
        <taxon>Aspidochirotacea</taxon>
        <taxon>Aspidochirotida</taxon>
        <taxon>Stichopodidae</taxon>
        <taxon>Apostichopus</taxon>
    </lineage>
</organism>
<evidence type="ECO:0000256" key="6">
    <source>
        <dbReference type="ARBA" id="ARBA00023157"/>
    </source>
</evidence>
<feature type="signal peptide" evidence="10">
    <location>
        <begin position="1"/>
        <end position="18"/>
    </location>
</feature>
<comment type="similarity">
    <text evidence="2">Belongs to the protease inhibitor I35 (TIMP) family.</text>
</comment>
<protein>
    <submittedName>
        <fullName evidence="12">Tensilin</fullName>
    </submittedName>
</protein>
<feature type="disulfide bond" evidence="9">
    <location>
        <begin position="32"/>
        <end position="139"/>
    </location>
</feature>
<dbReference type="SMART" id="SM00206">
    <property type="entry name" value="NTR"/>
    <property type="match status" value="1"/>
</dbReference>
<feature type="disulfide bond" evidence="9">
    <location>
        <begin position="22"/>
        <end position="114"/>
    </location>
</feature>
<evidence type="ECO:0000256" key="10">
    <source>
        <dbReference type="SAM" id="SignalP"/>
    </source>
</evidence>
<evidence type="ECO:0000256" key="8">
    <source>
        <dbReference type="PIRSR" id="PIRSR601820-1"/>
    </source>
</evidence>
<dbReference type="InterPro" id="IPR001134">
    <property type="entry name" value="Netrin_domain"/>
</dbReference>
<evidence type="ECO:0000256" key="1">
    <source>
        <dbReference type="ARBA" id="ARBA00004613"/>
    </source>
</evidence>
<dbReference type="Gene3D" id="2.40.50.120">
    <property type="match status" value="1"/>
</dbReference>
<dbReference type="Gene3D" id="3.90.370.10">
    <property type="entry name" value="Tissue inhibitor of metalloproteinase-1. Chain B, domain 1"/>
    <property type="match status" value="1"/>
</dbReference>
<dbReference type="InterPro" id="IPR027465">
    <property type="entry name" value="TIMP_C"/>
</dbReference>
<dbReference type="Pfam" id="PF00965">
    <property type="entry name" value="TIMP"/>
    <property type="match status" value="1"/>
</dbReference>
<feature type="chain" id="PRO_5005796988" evidence="10">
    <location>
        <begin position="19"/>
        <end position="273"/>
    </location>
</feature>
<evidence type="ECO:0000256" key="7">
    <source>
        <dbReference type="ARBA" id="ARBA00023215"/>
    </source>
</evidence>
<keyword evidence="8" id="KW-0479">Metal-binding</keyword>
<reference evidence="12" key="1">
    <citation type="submission" date="2015-03" db="EMBL/GenBank/DDBJ databases">
        <title>Molecular cloning and characterization of tensilin in the sea cucumber.</title>
        <authorList>
            <person name="Li L."/>
            <person name="He C."/>
        </authorList>
    </citation>
    <scope>NUCLEOTIDE SEQUENCE</scope>
</reference>
<keyword evidence="4" id="KW-0483">Metalloprotease inhibitor</keyword>
<dbReference type="AlphaFoldDB" id="A0A0M4KLB2"/>
<keyword evidence="7" id="KW-0481">Metalloenzyme inhibitor</keyword>
<keyword evidence="3" id="KW-0964">Secreted</keyword>
<proteinExistence type="evidence at transcript level"/>
<evidence type="ECO:0000256" key="5">
    <source>
        <dbReference type="ARBA" id="ARBA00022690"/>
    </source>
</evidence>
<dbReference type="PROSITE" id="PS50189">
    <property type="entry name" value="NTR"/>
    <property type="match status" value="1"/>
</dbReference>